<reference evidence="2 3" key="1">
    <citation type="journal article" date="2005" name="Nature">
        <title>The genome of the social amoeba Dictyostelium discoideum.</title>
        <authorList>
            <consortium name="The Dictyostelium discoideum Sequencing Consortium"/>
            <person name="Eichinger L."/>
            <person name="Pachebat J.A."/>
            <person name="Glockner G."/>
            <person name="Rajandream M.A."/>
            <person name="Sucgang R."/>
            <person name="Berriman M."/>
            <person name="Song J."/>
            <person name="Olsen R."/>
            <person name="Szafranski K."/>
            <person name="Xu Q."/>
            <person name="Tunggal B."/>
            <person name="Kummerfeld S."/>
            <person name="Madera M."/>
            <person name="Konfortov B.A."/>
            <person name="Rivero F."/>
            <person name="Bankier A.T."/>
            <person name="Lehmann R."/>
            <person name="Hamlin N."/>
            <person name="Davies R."/>
            <person name="Gaudet P."/>
            <person name="Fey P."/>
            <person name="Pilcher K."/>
            <person name="Chen G."/>
            <person name="Saunders D."/>
            <person name="Sodergren E."/>
            <person name="Davis P."/>
            <person name="Kerhornou A."/>
            <person name="Nie X."/>
            <person name="Hall N."/>
            <person name="Anjard C."/>
            <person name="Hemphill L."/>
            <person name="Bason N."/>
            <person name="Farbrother P."/>
            <person name="Desany B."/>
            <person name="Just E."/>
            <person name="Morio T."/>
            <person name="Rost R."/>
            <person name="Churcher C."/>
            <person name="Cooper J."/>
            <person name="Haydock S."/>
            <person name="van Driessche N."/>
            <person name="Cronin A."/>
            <person name="Goodhead I."/>
            <person name="Muzny D."/>
            <person name="Mourier T."/>
            <person name="Pain A."/>
            <person name="Lu M."/>
            <person name="Harper D."/>
            <person name="Lindsay R."/>
            <person name="Hauser H."/>
            <person name="James K."/>
            <person name="Quiles M."/>
            <person name="Madan Babu M."/>
            <person name="Saito T."/>
            <person name="Buchrieser C."/>
            <person name="Wardroper A."/>
            <person name="Felder M."/>
            <person name="Thangavelu M."/>
            <person name="Johnson D."/>
            <person name="Knights A."/>
            <person name="Loulseged H."/>
            <person name="Mungall K."/>
            <person name="Oliver K."/>
            <person name="Price C."/>
            <person name="Quail M.A."/>
            <person name="Urushihara H."/>
            <person name="Hernandez J."/>
            <person name="Rabbinowitsch E."/>
            <person name="Steffen D."/>
            <person name="Sanders M."/>
            <person name="Ma J."/>
            <person name="Kohara Y."/>
            <person name="Sharp S."/>
            <person name="Simmonds M."/>
            <person name="Spiegler S."/>
            <person name="Tivey A."/>
            <person name="Sugano S."/>
            <person name="White B."/>
            <person name="Walker D."/>
            <person name="Woodward J."/>
            <person name="Winckler T."/>
            <person name="Tanaka Y."/>
            <person name="Shaulsky G."/>
            <person name="Schleicher M."/>
            <person name="Weinstock G."/>
            <person name="Rosenthal A."/>
            <person name="Cox E.C."/>
            <person name="Chisholm R.L."/>
            <person name="Gibbs R."/>
            <person name="Loomis W.F."/>
            <person name="Platzer M."/>
            <person name="Kay R.R."/>
            <person name="Williams J."/>
            <person name="Dear P.H."/>
            <person name="Noegel A.A."/>
            <person name="Barrell B."/>
            <person name="Kuspa A."/>
        </authorList>
    </citation>
    <scope>NUCLEOTIDE SEQUENCE [LARGE SCALE GENOMIC DNA]</scope>
    <source>
        <strain evidence="2 3">AX4</strain>
    </source>
</reference>
<dbReference type="dictyBase" id="DDB_G0270242"/>
<dbReference type="PANTHER" id="PTHR37806">
    <property type="entry name" value="LMO0724 PROTEIN"/>
    <property type="match status" value="1"/>
</dbReference>
<organism evidence="2 3">
    <name type="scientific">Dictyostelium discoideum</name>
    <name type="common">Social amoeba</name>
    <dbReference type="NCBI Taxonomy" id="44689"/>
    <lineage>
        <taxon>Eukaryota</taxon>
        <taxon>Amoebozoa</taxon>
        <taxon>Evosea</taxon>
        <taxon>Eumycetozoa</taxon>
        <taxon>Dictyostelia</taxon>
        <taxon>Dictyosteliales</taxon>
        <taxon>Dictyosteliaceae</taxon>
        <taxon>Dictyostelium</taxon>
    </lineage>
</organism>
<dbReference type="InParanoid" id="Q55C37"/>
<evidence type="ECO:0000313" key="3">
    <source>
        <dbReference type="Proteomes" id="UP000002195"/>
    </source>
</evidence>
<dbReference type="EMBL" id="AAFI02000005">
    <property type="protein sequence ID" value="EAL72471.1"/>
    <property type="molecule type" value="Genomic_DNA"/>
</dbReference>
<dbReference type="AlphaFoldDB" id="Q55C37"/>
<dbReference type="PIRSF" id="PIRSF032442">
    <property type="entry name" value="UCP032442"/>
    <property type="match status" value="1"/>
</dbReference>
<comment type="caution">
    <text evidence="2">The sequence shown here is derived from an EMBL/GenBank/DDBJ whole genome shotgun (WGS) entry which is preliminary data.</text>
</comment>
<dbReference type="VEuPathDB" id="AmoebaDB:DDB_G0270242"/>
<dbReference type="PANTHER" id="PTHR37806:SF1">
    <property type="entry name" value="PEPTIDASE C39-LIKE DOMAIN-CONTAINING PROTEIN"/>
    <property type="match status" value="1"/>
</dbReference>
<dbReference type="SMR" id="Q55C37"/>
<dbReference type="KEGG" id="ddi:DDB_G0270242"/>
<dbReference type="RefSeq" id="XP_646644.1">
    <property type="nucleotide sequence ID" value="XM_641552.1"/>
</dbReference>
<dbReference type="InterPro" id="IPR039564">
    <property type="entry name" value="Peptidase_C39-like"/>
</dbReference>
<dbReference type="HOGENOM" id="CLU_1104438_0_0_1"/>
<gene>
    <name evidence="2" type="ORF">DDB_G0270242</name>
</gene>
<evidence type="ECO:0000259" key="1">
    <source>
        <dbReference type="Pfam" id="PF13529"/>
    </source>
</evidence>
<accession>Q55C37</accession>
<dbReference type="GeneID" id="8617616"/>
<dbReference type="Proteomes" id="UP000002195">
    <property type="component" value="Unassembled WGS sequence"/>
</dbReference>
<dbReference type="PaxDb" id="44689-DDB0190907"/>
<keyword evidence="3" id="KW-1185">Reference proteome</keyword>
<dbReference type="Pfam" id="PF13529">
    <property type="entry name" value="Peptidase_C39_2"/>
    <property type="match status" value="1"/>
</dbReference>
<evidence type="ECO:0000313" key="2">
    <source>
        <dbReference type="EMBL" id="EAL72471.1"/>
    </source>
</evidence>
<dbReference type="InterPro" id="IPR016997">
    <property type="entry name" value="UCP032442"/>
</dbReference>
<dbReference type="Gene3D" id="3.90.70.10">
    <property type="entry name" value="Cysteine proteinases"/>
    <property type="match status" value="2"/>
</dbReference>
<sequence length="252" mass="29431">MIVEIETKAQNQYPLLPTGCEVTATSILLNSLIKSHNLNISTYKITNESLADKIIKEQDPDPITNFCGNPYRAFIGSPYSKESFGIFHKPIYNLIKEVIYQDNENQHIEVIDLTQTNINKFKYLIKQNETKDYIESRLNYFENDDNNNNNGEEDFEILKNHMIFNNAPIIIWMTLELKEPKITDEWFDIKNQSQPLYWVSPEHCATLSGFDEIENVVIITDPHTGKIEKYPKNLFLKRWRQLGRQAVSVKLK</sequence>
<dbReference type="eggNOG" id="ENOG502SYRU">
    <property type="taxonomic scope" value="Eukaryota"/>
</dbReference>
<dbReference type="OMA" id="AGWCVYN"/>
<proteinExistence type="predicted"/>
<name>Q55C37_DICDI</name>
<protein>
    <recommendedName>
        <fullName evidence="1">Peptidase C39-like domain-containing protein</fullName>
    </recommendedName>
</protein>
<feature type="domain" description="Peptidase C39-like" evidence="1">
    <location>
        <begin position="6"/>
        <end position="127"/>
    </location>
</feature>